<reference evidence="2 4" key="2">
    <citation type="submission" date="2016-02" db="EMBL/GenBank/DDBJ databases">
        <title>Complete Genome Sequence of Propionibacterium acidipropionici ATCC 55737.</title>
        <authorList>
            <person name="Luna Flores C.H."/>
            <person name="Nielsen L.K."/>
            <person name="Marcellin E."/>
        </authorList>
    </citation>
    <scope>NUCLEOTIDE SEQUENCE [LARGE SCALE GENOMIC DNA]</scope>
    <source>
        <strain evidence="2 4">ATCC 55737</strain>
    </source>
</reference>
<dbReference type="RefSeq" id="WP_062819916.1">
    <property type="nucleotide sequence ID" value="NZ_CP014352.1"/>
</dbReference>
<protein>
    <submittedName>
        <fullName evidence="2">Uncharacterized protein</fullName>
    </submittedName>
</protein>
<name>A0AAC8YG24_9ACTN</name>
<feature type="region of interest" description="Disordered" evidence="1">
    <location>
        <begin position="1"/>
        <end position="20"/>
    </location>
</feature>
<reference evidence="3 5" key="1">
    <citation type="journal article" date="2016" name="Plant Dis.">
        <title>Improved production of propionic acid using genome shuffling.</title>
        <authorList>
            <person name="Luna-Flores C.H."/>
            <person name="Palfreyman R.W."/>
            <person name="Kromer J.O."/>
            <person name="Nielsen L.K."/>
            <person name="Marcellin E."/>
        </authorList>
    </citation>
    <scope>NUCLEOTIDE SEQUENCE [LARGE SCALE GENOMIC DNA]</scope>
    <source>
        <strain evidence="3 5">F3E8</strain>
    </source>
</reference>
<dbReference type="EMBL" id="CP014352">
    <property type="protein sequence ID" value="AMS05958.1"/>
    <property type="molecule type" value="Genomic_DNA"/>
</dbReference>
<sequence length="579" mass="62239">MSWFSSSDQPDSQPDPESELRSLELFTPTGADRAMALSVLRRFTEATADGRTEEAQAVLDAVEPEAPTGPTMPQVLGASVGLLDTWFSDRRYRSALSSVRAAARRRPVRACASDLLAAVRKGGGYASIDDLSIRHGGLAMFEAAATLVSASVAAIAKGQRTSVPLAGRELLIGDTDYTGAKLAPQGRGIGYSGFTPADDRMVEAFGAWLSEQDDITGPDPDQEKELLQSILALTRVAGIDLHNPNDMEAVLGFVDDLDADDQTPADATTAFLLTLDDYVHFQWERARSPEAWERADEAVEAELGASDEDADQVVDDAISATRQVDPAIRRTTLMGTLAVTAVRDILGWVGKSRPVTATGNLRLADIEPVAAMLGIRAEGVRSTAGLEEPYDDTMDMESPIPDPPVYYARTLREVPVLHAWWTAVCASEILETTARTVRPGPQAQAWLAEGGPSLETLEDFAGFVVALVLSVSTDSDAADVRGLATRIALRAAGRTIVAATDGLMMPEVPDEENWDVPILLQRLAWLRNLGLLETDPSGEFRALEGTRAAVADGALRVLQNTEPDWDEGLEEGWDEGLDD</sequence>
<proteinExistence type="predicted"/>
<dbReference type="AlphaFoldDB" id="A0AAC8YG24"/>
<feature type="compositionally biased region" description="Low complexity" evidence="1">
    <location>
        <begin position="1"/>
        <end position="12"/>
    </location>
</feature>
<dbReference type="Proteomes" id="UP000075221">
    <property type="component" value="Chromosome"/>
</dbReference>
<dbReference type="Proteomes" id="UP000178666">
    <property type="component" value="Chromosome"/>
</dbReference>
<evidence type="ECO:0000256" key="1">
    <source>
        <dbReference type="SAM" id="MobiDB-lite"/>
    </source>
</evidence>
<gene>
    <name evidence="3" type="ORF">A8L58_12900</name>
    <name evidence="2" type="ORF">AXH35_11450</name>
</gene>
<dbReference type="EMBL" id="CP015970">
    <property type="protein sequence ID" value="AOZ47420.1"/>
    <property type="molecule type" value="Genomic_DNA"/>
</dbReference>
<evidence type="ECO:0000313" key="5">
    <source>
        <dbReference type="Proteomes" id="UP000178666"/>
    </source>
</evidence>
<evidence type="ECO:0000313" key="2">
    <source>
        <dbReference type="EMBL" id="AMS05958.1"/>
    </source>
</evidence>
<evidence type="ECO:0000313" key="3">
    <source>
        <dbReference type="EMBL" id="AOZ47420.1"/>
    </source>
</evidence>
<organism evidence="2 4">
    <name type="scientific">Acidipropionibacterium acidipropionici</name>
    <dbReference type="NCBI Taxonomy" id="1748"/>
    <lineage>
        <taxon>Bacteria</taxon>
        <taxon>Bacillati</taxon>
        <taxon>Actinomycetota</taxon>
        <taxon>Actinomycetes</taxon>
        <taxon>Propionibacteriales</taxon>
        <taxon>Propionibacteriaceae</taxon>
        <taxon>Acidipropionibacterium</taxon>
    </lineage>
</organism>
<evidence type="ECO:0000313" key="4">
    <source>
        <dbReference type="Proteomes" id="UP000075221"/>
    </source>
</evidence>
<accession>A0AAC8YG24</accession>
<keyword evidence="5" id="KW-1185">Reference proteome</keyword>